<organism evidence="1">
    <name type="scientific">Vibrio phage P018-4</name>
    <dbReference type="NCBI Taxonomy" id="3229728"/>
    <lineage>
        <taxon>Viruses</taxon>
        <taxon>Duplodnaviria</taxon>
        <taxon>Heunggongvirae</taxon>
        <taxon>Uroviricota</taxon>
        <taxon>Caudoviricetes</taxon>
    </lineage>
</organism>
<dbReference type="EMBL" id="PP934186">
    <property type="protein sequence ID" value="XDG30779.1"/>
    <property type="molecule type" value="Genomic_DNA"/>
</dbReference>
<sequence length="91" mass="10933">MSKLYDMDQHRYACKQKFRVEWTYGNQLKPHTISHVQGFQDVLSEIKTWNHSLTIYEMFRIFIDNKAKKHSIMFVGDQGELMSTIKIVEEY</sequence>
<evidence type="ECO:0000313" key="1">
    <source>
        <dbReference type="EMBL" id="XDG30779.1"/>
    </source>
</evidence>
<proteinExistence type="predicted"/>
<accession>A0AB39AJA1</accession>
<name>A0AB39AJA1_9CAUD</name>
<reference evidence="1" key="1">
    <citation type="submission" date="2024-06" db="EMBL/GenBank/DDBJ databases">
        <authorList>
            <person name="Yang R."/>
        </authorList>
    </citation>
    <scope>NUCLEOTIDE SEQUENCE</scope>
</reference>
<protein>
    <submittedName>
        <fullName evidence="1">Uncharacterized protein</fullName>
    </submittedName>
</protein>